<feature type="transmembrane region" description="Helical" evidence="1">
    <location>
        <begin position="126"/>
        <end position="151"/>
    </location>
</feature>
<evidence type="ECO:0008006" key="4">
    <source>
        <dbReference type="Google" id="ProtNLM"/>
    </source>
</evidence>
<protein>
    <recommendedName>
        <fullName evidence="4">DUF3307 domain-containing protein</fullName>
    </recommendedName>
</protein>
<gene>
    <name evidence="2" type="ORF">TA5114_02913</name>
</gene>
<feature type="transmembrane region" description="Helical" evidence="1">
    <location>
        <begin position="85"/>
        <end position="106"/>
    </location>
</feature>
<dbReference type="AlphaFoldDB" id="A0A0P1IU30"/>
<keyword evidence="1" id="KW-0812">Transmembrane</keyword>
<dbReference type="EMBL" id="CYUE01000021">
    <property type="protein sequence ID" value="CUK27092.1"/>
    <property type="molecule type" value="Genomic_DNA"/>
</dbReference>
<sequence>MIETLIALFAAHVLADYVFQSSKVAANKHRIGYLAIHGFIVFGAAALLTGSFTTPIYVLTALHITTDFFKASYERNALNRNKPKINAHVADQLIHIGTLTAVAYFAPTLWGTGLWAQSPDWLPHLLLLLAGAIYATRAGGFAVGILMHSYGSEFSKDSLPGGGQMIGFLERGLIYILILAGLPIGIGFLVAAKSVLRFETAKEGDAHENRRRSEYVIIGTLASFGWAILVSLAILFLFAQLPDLGIPMPSP</sequence>
<dbReference type="Proteomes" id="UP000051184">
    <property type="component" value="Unassembled WGS sequence"/>
</dbReference>
<keyword evidence="3" id="KW-1185">Reference proteome</keyword>
<name>A0A0P1IU30_9RHOB</name>
<dbReference type="InterPro" id="IPR021737">
    <property type="entry name" value="Phage_phiKZ_Orf197"/>
</dbReference>
<evidence type="ECO:0000313" key="3">
    <source>
        <dbReference type="Proteomes" id="UP000051184"/>
    </source>
</evidence>
<dbReference type="OrthoDB" id="8536716at2"/>
<evidence type="ECO:0000313" key="2">
    <source>
        <dbReference type="EMBL" id="CUK27092.1"/>
    </source>
</evidence>
<organism evidence="2 3">
    <name type="scientific">Cognatishimia activa</name>
    <dbReference type="NCBI Taxonomy" id="1715691"/>
    <lineage>
        <taxon>Bacteria</taxon>
        <taxon>Pseudomonadati</taxon>
        <taxon>Pseudomonadota</taxon>
        <taxon>Alphaproteobacteria</taxon>
        <taxon>Rhodobacterales</taxon>
        <taxon>Paracoccaceae</taxon>
        <taxon>Cognatishimia</taxon>
    </lineage>
</organism>
<reference evidence="3" key="1">
    <citation type="submission" date="2015-09" db="EMBL/GenBank/DDBJ databases">
        <authorList>
            <person name="Rodrigo-Torres Lidia"/>
            <person name="Arahal R.David."/>
        </authorList>
    </citation>
    <scope>NUCLEOTIDE SEQUENCE [LARGE SCALE GENOMIC DNA]</scope>
    <source>
        <strain evidence="3">CECT 5114</strain>
    </source>
</reference>
<accession>A0A0P1IU30</accession>
<keyword evidence="1" id="KW-1133">Transmembrane helix</keyword>
<proteinExistence type="predicted"/>
<keyword evidence="1" id="KW-0472">Membrane</keyword>
<evidence type="ECO:0000256" key="1">
    <source>
        <dbReference type="SAM" id="Phobius"/>
    </source>
</evidence>
<feature type="transmembrane region" description="Helical" evidence="1">
    <location>
        <begin position="215"/>
        <end position="238"/>
    </location>
</feature>
<feature type="transmembrane region" description="Helical" evidence="1">
    <location>
        <begin position="31"/>
        <end position="64"/>
    </location>
</feature>
<dbReference type="RefSeq" id="WP_058316004.1">
    <property type="nucleotide sequence ID" value="NZ_CYTO01000024.1"/>
</dbReference>
<dbReference type="Pfam" id="PF11750">
    <property type="entry name" value="DUF3307"/>
    <property type="match status" value="1"/>
</dbReference>
<feature type="transmembrane region" description="Helical" evidence="1">
    <location>
        <begin position="172"/>
        <end position="195"/>
    </location>
</feature>
<dbReference type="STRING" id="1715691.TA5113_03090"/>